<evidence type="ECO:0000256" key="1">
    <source>
        <dbReference type="SAM" id="Phobius"/>
    </source>
</evidence>
<protein>
    <recommendedName>
        <fullName evidence="4">LPS export ABC transporter periplasmic protein LptC</fullName>
    </recommendedName>
</protein>
<evidence type="ECO:0000313" key="3">
    <source>
        <dbReference type="Proteomes" id="UP001152321"/>
    </source>
</evidence>
<keyword evidence="3" id="KW-1185">Reference proteome</keyword>
<evidence type="ECO:0008006" key="4">
    <source>
        <dbReference type="Google" id="ProtNLM"/>
    </source>
</evidence>
<dbReference type="Proteomes" id="UP001152321">
    <property type="component" value="Unassembled WGS sequence"/>
</dbReference>
<name>A0ABT6DGZ9_9BACT</name>
<evidence type="ECO:0000313" key="2">
    <source>
        <dbReference type="EMBL" id="MDG0815747.1"/>
    </source>
</evidence>
<dbReference type="EMBL" id="JANRMI010000001">
    <property type="protein sequence ID" value="MDG0815747.1"/>
    <property type="molecule type" value="Genomic_DNA"/>
</dbReference>
<reference evidence="2" key="1">
    <citation type="submission" date="2022-08" db="EMBL/GenBank/DDBJ databases">
        <title>Novel Bdellovibrio Species Isolated from Svalbard: Designation Bdellovibrio svalbardensis.</title>
        <authorList>
            <person name="Mitchell R.J."/>
            <person name="Choi S.Y."/>
        </authorList>
    </citation>
    <scope>NUCLEOTIDE SEQUENCE</scope>
    <source>
        <strain evidence="2">PAP01</strain>
    </source>
</reference>
<organism evidence="2 3">
    <name type="scientific">Bdellovibrio svalbardensis</name>
    <dbReference type="NCBI Taxonomy" id="2972972"/>
    <lineage>
        <taxon>Bacteria</taxon>
        <taxon>Pseudomonadati</taxon>
        <taxon>Bdellovibrionota</taxon>
        <taxon>Bdellovibrionia</taxon>
        <taxon>Bdellovibrionales</taxon>
        <taxon>Pseudobdellovibrionaceae</taxon>
        <taxon>Bdellovibrio</taxon>
    </lineage>
</organism>
<accession>A0ABT6DGZ9</accession>
<dbReference type="RefSeq" id="WP_277577217.1">
    <property type="nucleotide sequence ID" value="NZ_JANRMI010000001.1"/>
</dbReference>
<feature type="transmembrane region" description="Helical" evidence="1">
    <location>
        <begin position="12"/>
        <end position="30"/>
    </location>
</feature>
<sequence length="196" mass="22984">MFSILFKWLKNILISAFIVANVIVIVFGSLPDRSAVGNRIFNWVRPYQELFALYQAWSMFAPNPSSLNSYIDVELTFADGSKEKWNFPRSSQLGTAERLVSGERFRKFAQDNLIPMEKEDVWIDLGKYVAREVSRLEDEGKHRSLERMDFYRHTNRIQPPTKVFVPHGQLSREFSEELVFHFKPDSKVKYEARNNN</sequence>
<keyword evidence="1" id="KW-0812">Transmembrane</keyword>
<keyword evidence="1" id="KW-0472">Membrane</keyword>
<gene>
    <name evidence="2" type="ORF">NWE73_05205</name>
</gene>
<proteinExistence type="predicted"/>
<keyword evidence="1" id="KW-1133">Transmembrane helix</keyword>
<comment type="caution">
    <text evidence="2">The sequence shown here is derived from an EMBL/GenBank/DDBJ whole genome shotgun (WGS) entry which is preliminary data.</text>
</comment>